<dbReference type="OMA" id="PAFLMYN"/>
<dbReference type="GO" id="GO:0016491">
    <property type="term" value="F:oxidoreductase activity"/>
    <property type="evidence" value="ECO:0007669"/>
    <property type="project" value="UniProtKB-KW"/>
</dbReference>
<evidence type="ECO:0000256" key="2">
    <source>
        <dbReference type="ARBA" id="ARBA00022857"/>
    </source>
</evidence>
<keyword evidence="6" id="KW-1185">Reference proteome</keyword>
<gene>
    <name evidence="5" type="ORF">ASPCADRAFT_134160</name>
</gene>
<organism evidence="5 6">
    <name type="scientific">Aspergillus carbonarius (strain ITEM 5010)</name>
    <dbReference type="NCBI Taxonomy" id="602072"/>
    <lineage>
        <taxon>Eukaryota</taxon>
        <taxon>Fungi</taxon>
        <taxon>Dikarya</taxon>
        <taxon>Ascomycota</taxon>
        <taxon>Pezizomycotina</taxon>
        <taxon>Eurotiomycetes</taxon>
        <taxon>Eurotiomycetidae</taxon>
        <taxon>Eurotiales</taxon>
        <taxon>Aspergillaceae</taxon>
        <taxon>Aspergillus</taxon>
        <taxon>Aspergillus subgen. Circumdati</taxon>
    </lineage>
</organism>
<dbReference type="InterPro" id="IPR051164">
    <property type="entry name" value="NmrA-like_oxidored"/>
</dbReference>
<keyword evidence="2" id="KW-0521">NADP</keyword>
<evidence type="ECO:0000259" key="4">
    <source>
        <dbReference type="Pfam" id="PF05368"/>
    </source>
</evidence>
<dbReference type="InterPro" id="IPR036291">
    <property type="entry name" value="NAD(P)-bd_dom_sf"/>
</dbReference>
<protein>
    <recommendedName>
        <fullName evidence="4">NmrA-like domain-containing protein</fullName>
    </recommendedName>
</protein>
<comment type="similarity">
    <text evidence="1">Belongs to the NmrA-type oxidoreductase family.</text>
</comment>
<sequence>MHPNPITAFVSSATGHQGGPTALHLLSAGVQVHFLARNPSSPAALALQARGARLFPGDFDNIASLKAAISHTHAVFLNVTPTLTDPKLEITRAKSILEAAKSTPTVTTIIYSSVVMTGQHEKCPSHPLAWYWTNKAQIETLVREAGFKYWTILRPAFLMNNYLLPTASSMFPELVTERVFRTAYDPEMKMMVVVDPDDVGRFAAAVVLDPGRFHTREIDLGGEVLTPGEIARELSLVSGRDIKLELMEKGEVERSAVVDPRVWAQLWTNEVGSQVDLEELAKYGIRMTGFARYLEKHRDAVAWTLG</sequence>
<evidence type="ECO:0000313" key="6">
    <source>
        <dbReference type="Proteomes" id="UP000188318"/>
    </source>
</evidence>
<dbReference type="Proteomes" id="UP000188318">
    <property type="component" value="Unassembled WGS sequence"/>
</dbReference>
<keyword evidence="3" id="KW-0560">Oxidoreductase</keyword>
<feature type="domain" description="NmrA-like" evidence="4">
    <location>
        <begin position="10"/>
        <end position="255"/>
    </location>
</feature>
<proteinExistence type="inferred from homology"/>
<evidence type="ECO:0000313" key="5">
    <source>
        <dbReference type="EMBL" id="OOF91616.1"/>
    </source>
</evidence>
<dbReference type="Gene3D" id="3.40.50.720">
    <property type="entry name" value="NAD(P)-binding Rossmann-like Domain"/>
    <property type="match status" value="1"/>
</dbReference>
<dbReference type="GO" id="GO:0005634">
    <property type="term" value="C:nucleus"/>
    <property type="evidence" value="ECO:0007669"/>
    <property type="project" value="TreeGrafter"/>
</dbReference>
<dbReference type="AlphaFoldDB" id="A0A1R3RAV4"/>
<dbReference type="PANTHER" id="PTHR42748">
    <property type="entry name" value="NITROGEN METABOLITE REPRESSION PROTEIN NMRA FAMILY MEMBER"/>
    <property type="match status" value="1"/>
</dbReference>
<dbReference type="PANTHER" id="PTHR42748:SF30">
    <property type="entry name" value="NMRA-LIKE DOMAIN-CONTAINING PROTEIN"/>
    <property type="match status" value="1"/>
</dbReference>
<dbReference type="SUPFAM" id="SSF51735">
    <property type="entry name" value="NAD(P)-binding Rossmann-fold domains"/>
    <property type="match status" value="1"/>
</dbReference>
<evidence type="ECO:0000256" key="3">
    <source>
        <dbReference type="ARBA" id="ARBA00023002"/>
    </source>
</evidence>
<evidence type="ECO:0000256" key="1">
    <source>
        <dbReference type="ARBA" id="ARBA00006328"/>
    </source>
</evidence>
<accession>A0A1R3RAV4</accession>
<dbReference type="EMBL" id="KV907510">
    <property type="protein sequence ID" value="OOF91616.1"/>
    <property type="molecule type" value="Genomic_DNA"/>
</dbReference>
<name>A0A1R3RAV4_ASPC5</name>
<dbReference type="OrthoDB" id="419598at2759"/>
<dbReference type="Pfam" id="PF05368">
    <property type="entry name" value="NmrA"/>
    <property type="match status" value="1"/>
</dbReference>
<dbReference type="VEuPathDB" id="FungiDB:ASPCADRAFT_134160"/>
<reference evidence="6" key="1">
    <citation type="journal article" date="2017" name="Genome Biol.">
        <title>Comparative genomics reveals high biological diversity and specific adaptations in the industrially and medically important fungal genus Aspergillus.</title>
        <authorList>
            <person name="de Vries R.P."/>
            <person name="Riley R."/>
            <person name="Wiebenga A."/>
            <person name="Aguilar-Osorio G."/>
            <person name="Amillis S."/>
            <person name="Uchima C.A."/>
            <person name="Anderluh G."/>
            <person name="Asadollahi M."/>
            <person name="Askin M."/>
            <person name="Barry K."/>
            <person name="Battaglia E."/>
            <person name="Bayram O."/>
            <person name="Benocci T."/>
            <person name="Braus-Stromeyer S.A."/>
            <person name="Caldana C."/>
            <person name="Canovas D."/>
            <person name="Cerqueira G.C."/>
            <person name="Chen F."/>
            <person name="Chen W."/>
            <person name="Choi C."/>
            <person name="Clum A."/>
            <person name="Dos Santos R.A."/>
            <person name="Damasio A.R."/>
            <person name="Diallinas G."/>
            <person name="Emri T."/>
            <person name="Fekete E."/>
            <person name="Flipphi M."/>
            <person name="Freyberg S."/>
            <person name="Gallo A."/>
            <person name="Gournas C."/>
            <person name="Habgood R."/>
            <person name="Hainaut M."/>
            <person name="Harispe M.L."/>
            <person name="Henrissat B."/>
            <person name="Hilden K.S."/>
            <person name="Hope R."/>
            <person name="Hossain A."/>
            <person name="Karabika E."/>
            <person name="Karaffa L."/>
            <person name="Karanyi Z."/>
            <person name="Krasevec N."/>
            <person name="Kuo A."/>
            <person name="Kusch H."/>
            <person name="LaButti K."/>
            <person name="Lagendijk E.L."/>
            <person name="Lapidus A."/>
            <person name="Levasseur A."/>
            <person name="Lindquist E."/>
            <person name="Lipzen A."/>
            <person name="Logrieco A.F."/>
            <person name="MacCabe A."/>
            <person name="Maekelae M.R."/>
            <person name="Malavazi I."/>
            <person name="Melin P."/>
            <person name="Meyer V."/>
            <person name="Mielnichuk N."/>
            <person name="Miskei M."/>
            <person name="Molnar A.P."/>
            <person name="Mule G."/>
            <person name="Ngan C.Y."/>
            <person name="Orejas M."/>
            <person name="Orosz E."/>
            <person name="Ouedraogo J.P."/>
            <person name="Overkamp K.M."/>
            <person name="Park H.-S."/>
            <person name="Perrone G."/>
            <person name="Piumi F."/>
            <person name="Punt P.J."/>
            <person name="Ram A.F."/>
            <person name="Ramon A."/>
            <person name="Rauscher S."/>
            <person name="Record E."/>
            <person name="Riano-Pachon D.M."/>
            <person name="Robert V."/>
            <person name="Roehrig J."/>
            <person name="Ruller R."/>
            <person name="Salamov A."/>
            <person name="Salih N.S."/>
            <person name="Samson R.A."/>
            <person name="Sandor E."/>
            <person name="Sanguinetti M."/>
            <person name="Schuetze T."/>
            <person name="Sepcic K."/>
            <person name="Shelest E."/>
            <person name="Sherlock G."/>
            <person name="Sophianopoulou V."/>
            <person name="Squina F.M."/>
            <person name="Sun H."/>
            <person name="Susca A."/>
            <person name="Todd R.B."/>
            <person name="Tsang A."/>
            <person name="Unkles S.E."/>
            <person name="van de Wiele N."/>
            <person name="van Rossen-Uffink D."/>
            <person name="Oliveira J.V."/>
            <person name="Vesth T.C."/>
            <person name="Visser J."/>
            <person name="Yu J.-H."/>
            <person name="Zhou M."/>
            <person name="Andersen M.R."/>
            <person name="Archer D.B."/>
            <person name="Baker S.E."/>
            <person name="Benoit I."/>
            <person name="Brakhage A.A."/>
            <person name="Braus G.H."/>
            <person name="Fischer R."/>
            <person name="Frisvad J.C."/>
            <person name="Goldman G.H."/>
            <person name="Houbraken J."/>
            <person name="Oakley B."/>
            <person name="Pocsi I."/>
            <person name="Scazzocchio C."/>
            <person name="Seiboth B."/>
            <person name="vanKuyk P.A."/>
            <person name="Wortman J."/>
            <person name="Dyer P.S."/>
            <person name="Grigoriev I.V."/>
        </authorList>
    </citation>
    <scope>NUCLEOTIDE SEQUENCE [LARGE SCALE GENOMIC DNA]</scope>
    <source>
        <strain evidence="6">ITEM 5010</strain>
    </source>
</reference>
<dbReference type="STRING" id="602072.A0A1R3RAV4"/>
<dbReference type="InterPro" id="IPR008030">
    <property type="entry name" value="NmrA-like"/>
</dbReference>